<keyword evidence="7 8" id="KW-0472">Membrane</keyword>
<accession>A0A2S6HXJ6</accession>
<dbReference type="FunFam" id="1.10.3470.10:FF:000001">
    <property type="entry name" value="Vitamin B12 ABC transporter permease BtuC"/>
    <property type="match status" value="1"/>
</dbReference>
<feature type="transmembrane region" description="Helical" evidence="8">
    <location>
        <begin position="154"/>
        <end position="175"/>
    </location>
</feature>
<comment type="similarity">
    <text evidence="2">Belongs to the binding-protein-dependent transport system permease family. FecCD subfamily.</text>
</comment>
<feature type="transmembrane region" description="Helical" evidence="8">
    <location>
        <begin position="202"/>
        <end position="219"/>
    </location>
</feature>
<dbReference type="Pfam" id="PF01032">
    <property type="entry name" value="FecCD"/>
    <property type="match status" value="1"/>
</dbReference>
<keyword evidence="3" id="KW-0813">Transport</keyword>
<feature type="transmembrane region" description="Helical" evidence="8">
    <location>
        <begin position="100"/>
        <end position="119"/>
    </location>
</feature>
<dbReference type="GO" id="GO:0022857">
    <property type="term" value="F:transmembrane transporter activity"/>
    <property type="evidence" value="ECO:0007669"/>
    <property type="project" value="InterPro"/>
</dbReference>
<dbReference type="Proteomes" id="UP000237749">
    <property type="component" value="Unassembled WGS sequence"/>
</dbReference>
<dbReference type="AlphaFoldDB" id="A0A2S6HXJ6"/>
<keyword evidence="4" id="KW-1003">Cell membrane</keyword>
<name>A0A2S6HXJ6_9FIRM</name>
<organism evidence="9 10">
    <name type="scientific">Lacrimispora xylanisolvens</name>
    <dbReference type="NCBI Taxonomy" id="384636"/>
    <lineage>
        <taxon>Bacteria</taxon>
        <taxon>Bacillati</taxon>
        <taxon>Bacillota</taxon>
        <taxon>Clostridia</taxon>
        <taxon>Lachnospirales</taxon>
        <taxon>Lachnospiraceae</taxon>
        <taxon>Lacrimispora</taxon>
    </lineage>
</organism>
<feature type="transmembrane region" description="Helical" evidence="8">
    <location>
        <begin position="309"/>
        <end position="334"/>
    </location>
</feature>
<protein>
    <submittedName>
        <fullName evidence="9">Iron complex transport system permease protein</fullName>
    </submittedName>
</protein>
<feature type="transmembrane region" description="Helical" evidence="8">
    <location>
        <begin position="246"/>
        <end position="272"/>
    </location>
</feature>
<evidence type="ECO:0000256" key="5">
    <source>
        <dbReference type="ARBA" id="ARBA00022692"/>
    </source>
</evidence>
<dbReference type="PANTHER" id="PTHR30472:SF24">
    <property type="entry name" value="FERRIC ENTEROBACTIN TRANSPORT SYSTEM PERMEASE PROTEIN FEPG"/>
    <property type="match status" value="1"/>
</dbReference>
<dbReference type="SUPFAM" id="SSF81345">
    <property type="entry name" value="ABC transporter involved in vitamin B12 uptake, BtuC"/>
    <property type="match status" value="1"/>
</dbReference>
<keyword evidence="6 8" id="KW-1133">Transmembrane helix</keyword>
<feature type="transmembrane region" description="Helical" evidence="8">
    <location>
        <begin position="20"/>
        <end position="51"/>
    </location>
</feature>
<dbReference type="GO" id="GO:0005886">
    <property type="term" value="C:plasma membrane"/>
    <property type="evidence" value="ECO:0007669"/>
    <property type="project" value="UniProtKB-SubCell"/>
</dbReference>
<reference evidence="9 10" key="1">
    <citation type="submission" date="2018-02" db="EMBL/GenBank/DDBJ databases">
        <title>Genomic Encyclopedia of Archaeal and Bacterial Type Strains, Phase II (KMG-II): from individual species to whole genera.</title>
        <authorList>
            <person name="Goeker M."/>
        </authorList>
    </citation>
    <scope>NUCLEOTIDE SEQUENCE [LARGE SCALE GENOMIC DNA]</scope>
    <source>
        <strain evidence="9 10">DSM 3808</strain>
    </source>
</reference>
<evidence type="ECO:0000256" key="8">
    <source>
        <dbReference type="SAM" id="Phobius"/>
    </source>
</evidence>
<evidence type="ECO:0000256" key="3">
    <source>
        <dbReference type="ARBA" id="ARBA00022448"/>
    </source>
</evidence>
<dbReference type="InterPro" id="IPR037294">
    <property type="entry name" value="ABC_BtuC-like"/>
</dbReference>
<keyword evidence="5 8" id="KW-0812">Transmembrane</keyword>
<evidence type="ECO:0000313" key="10">
    <source>
        <dbReference type="Proteomes" id="UP000237749"/>
    </source>
</evidence>
<dbReference type="OrthoDB" id="9811721at2"/>
<dbReference type="EMBL" id="PTJA01000002">
    <property type="protein sequence ID" value="PPK82697.1"/>
    <property type="molecule type" value="Genomic_DNA"/>
</dbReference>
<evidence type="ECO:0000313" key="9">
    <source>
        <dbReference type="EMBL" id="PPK82697.1"/>
    </source>
</evidence>
<dbReference type="PANTHER" id="PTHR30472">
    <property type="entry name" value="FERRIC ENTEROBACTIN TRANSPORT SYSTEM PERMEASE PROTEIN"/>
    <property type="match status" value="1"/>
</dbReference>
<feature type="transmembrane region" description="Helical" evidence="8">
    <location>
        <begin position="125"/>
        <end position="147"/>
    </location>
</feature>
<proteinExistence type="inferred from homology"/>
<evidence type="ECO:0000256" key="4">
    <source>
        <dbReference type="ARBA" id="ARBA00022475"/>
    </source>
</evidence>
<dbReference type="RefSeq" id="WP_104435431.1">
    <property type="nucleotide sequence ID" value="NZ_PTJA01000002.1"/>
</dbReference>
<sequence>MKLRLKTAAAKGASAPKRKLLILAILLAASYAACVCAGSLILSLDTVLLGILGKSDSQVKMILETVRLPRATTAVLAGAALGVSGTLLQGTIRNPLAAPNVIGITGGGSLFAVLFLNYFPDGGTVFLSLASFLGALVAAVLVYLLAFKKGVTPIRLILVGIGVSSVTSALTTLLLSKSKNAAVDKAYLWMVGSVYGADWNDVRLLLTWFSICFFFSMAYSRHIDVQGLGDEVAAGLGAHLQRHRAVIILLSAALSGGAAAVVGAIGFIGLIAPHMGRRLVGTEHIFLLPASALIGALILLVSDTVARTVFLPVDVPAGVFTAAIGAPFFIYQLYRSRNQSN</sequence>
<dbReference type="InterPro" id="IPR000522">
    <property type="entry name" value="ABC_transptr_permease_BtuC"/>
</dbReference>
<dbReference type="Gene3D" id="1.10.3470.10">
    <property type="entry name" value="ABC transporter involved in vitamin B12 uptake, BtuC"/>
    <property type="match status" value="1"/>
</dbReference>
<gene>
    <name evidence="9" type="ORF">BXY41_102387</name>
</gene>
<comment type="caution">
    <text evidence="9">The sequence shown here is derived from an EMBL/GenBank/DDBJ whole genome shotgun (WGS) entry which is preliminary data.</text>
</comment>
<dbReference type="CDD" id="cd06550">
    <property type="entry name" value="TM_ABC_iron-siderophores_like"/>
    <property type="match status" value="1"/>
</dbReference>
<dbReference type="GO" id="GO:0033214">
    <property type="term" value="P:siderophore-iron import into cell"/>
    <property type="evidence" value="ECO:0007669"/>
    <property type="project" value="TreeGrafter"/>
</dbReference>
<keyword evidence="10" id="KW-1185">Reference proteome</keyword>
<comment type="subcellular location">
    <subcellularLocation>
        <location evidence="1">Cell membrane</location>
        <topology evidence="1">Multi-pass membrane protein</topology>
    </subcellularLocation>
</comment>
<evidence type="ECO:0000256" key="7">
    <source>
        <dbReference type="ARBA" id="ARBA00023136"/>
    </source>
</evidence>
<feature type="transmembrane region" description="Helical" evidence="8">
    <location>
        <begin position="284"/>
        <end position="302"/>
    </location>
</feature>
<feature type="transmembrane region" description="Helical" evidence="8">
    <location>
        <begin position="71"/>
        <end position="88"/>
    </location>
</feature>
<evidence type="ECO:0000256" key="6">
    <source>
        <dbReference type="ARBA" id="ARBA00022989"/>
    </source>
</evidence>
<evidence type="ECO:0000256" key="1">
    <source>
        <dbReference type="ARBA" id="ARBA00004651"/>
    </source>
</evidence>
<evidence type="ECO:0000256" key="2">
    <source>
        <dbReference type="ARBA" id="ARBA00007935"/>
    </source>
</evidence>